<dbReference type="Pfam" id="PF00069">
    <property type="entry name" value="Pkinase"/>
    <property type="match status" value="1"/>
</dbReference>
<keyword evidence="12" id="KW-1185">Reference proteome</keyword>
<evidence type="ECO:0000256" key="3">
    <source>
        <dbReference type="ARBA" id="ARBA00022679"/>
    </source>
</evidence>
<feature type="compositionally biased region" description="Basic and acidic residues" evidence="9">
    <location>
        <begin position="458"/>
        <end position="467"/>
    </location>
</feature>
<dbReference type="SUPFAM" id="SSF56112">
    <property type="entry name" value="Protein kinase-like (PK-like)"/>
    <property type="match status" value="1"/>
</dbReference>
<name>A0A8K0H205_9ROSA</name>
<dbReference type="FunFam" id="1.10.510.10:FF:000043">
    <property type="entry name" value="probable serine/threonine-protein kinase At1g54610"/>
    <property type="match status" value="1"/>
</dbReference>
<dbReference type="SMART" id="SM00220">
    <property type="entry name" value="S_TKc"/>
    <property type="match status" value="1"/>
</dbReference>
<dbReference type="EMBL" id="VOIH02000006">
    <property type="protein sequence ID" value="KAF3444120.1"/>
    <property type="molecule type" value="Genomic_DNA"/>
</dbReference>
<feature type="compositionally biased region" description="Basic and acidic residues" evidence="9">
    <location>
        <begin position="626"/>
        <end position="639"/>
    </location>
</feature>
<comment type="similarity">
    <text evidence="1">Belongs to the protein kinase superfamily. CMGC Ser/Thr protein kinase family. CDC2/CDKX subfamily.</text>
</comment>
<evidence type="ECO:0000256" key="8">
    <source>
        <dbReference type="SAM" id="Coils"/>
    </source>
</evidence>
<dbReference type="Proteomes" id="UP000796880">
    <property type="component" value="Unassembled WGS sequence"/>
</dbReference>
<gene>
    <name evidence="11" type="ORF">FNV43_RR13810</name>
</gene>
<feature type="region of interest" description="Disordered" evidence="9">
    <location>
        <begin position="1"/>
        <end position="44"/>
    </location>
</feature>
<sequence>MGCICSKASPVEDSRESPARRLSASKQYSELKAPRVNSSKREDGVWTKERLDRGDVKVMLIDKKTNGSMRPHDDQNERKKTEMAEATVLNHPGLGKIPKATEGEQIAAGWPGWLSAAAAEAIKGWIPRRADTFEKLDKIGQGTYSSVYKARDVTNNRFVALKKVRFDNLDHDSVKFMAREILILRRLDHPNVIKLEGLITSRTSCSLYLVFEYMEHDLTGLASRPGVKFSEPQVKCYMQQLLSGLDHCHSHGVLHRDIKGSNLLIDNHGILKIADFGLASFYDPHHSVPLTSRVVTLWYRPPELLLGASHYGVAVDLWSTGCILGELYAGRPILPGKTEVEQLHKIFKLCGSPSEDYWSKLHLRHATVMRPPHPYRRCLAETFKDLPGAAMRLMEVLLSLEPAARGTAEFALRSEFFTTKPLACDPSSLPKYPPSKEIDAKLREEETKRHGTLGRKSQKVDHERRGHMESHMVPAAYANYGKRQDQSNAKSLSEIFSSRREDAISGFMIDPPKQSEAAKDARKDFSETVNKRASLSGPLGRGPGGTKAGREHNDPLLVSTSANLSRLSGLVAARTSSSEDQHDRSGPLRPETLDHGGRFARSVNEWESTRKQDRKLYTQRNASSRPVEDERACSKEQSLHGHGSSGNKIYVSGPLFSSSNKVEQMLKEHDRRIQEYARRRTRLEKGRPEK</sequence>
<dbReference type="GO" id="GO:0005634">
    <property type="term" value="C:nucleus"/>
    <property type="evidence" value="ECO:0007669"/>
    <property type="project" value="TreeGrafter"/>
</dbReference>
<keyword evidence="4 7" id="KW-0547">Nucleotide-binding</keyword>
<dbReference type="PROSITE" id="PS00108">
    <property type="entry name" value="PROTEIN_KINASE_ST"/>
    <property type="match status" value="1"/>
</dbReference>
<dbReference type="FunFam" id="3.30.200.20:FF:000021">
    <property type="entry name" value="probable serine/threonine-protein kinase At1g54610"/>
    <property type="match status" value="1"/>
</dbReference>
<evidence type="ECO:0000313" key="12">
    <source>
        <dbReference type="Proteomes" id="UP000796880"/>
    </source>
</evidence>
<comment type="caution">
    <text evidence="11">The sequence shown here is derived from an EMBL/GenBank/DDBJ whole genome shotgun (WGS) entry which is preliminary data.</text>
</comment>
<feature type="region of interest" description="Disordered" evidence="9">
    <location>
        <begin position="444"/>
        <end position="467"/>
    </location>
</feature>
<accession>A0A8K0H205</accession>
<feature type="compositionally biased region" description="Basic and acidic residues" evidence="9">
    <location>
        <begin position="577"/>
        <end position="597"/>
    </location>
</feature>
<feature type="compositionally biased region" description="Basic and acidic residues" evidence="9">
    <location>
        <begin position="607"/>
        <end position="616"/>
    </location>
</feature>
<feature type="compositionally biased region" description="Basic and acidic residues" evidence="9">
    <location>
        <begin position="516"/>
        <end position="530"/>
    </location>
</feature>
<keyword evidence="2" id="KW-0723">Serine/threonine-protein kinase</keyword>
<feature type="region of interest" description="Disordered" evidence="9">
    <location>
        <begin position="510"/>
        <end position="553"/>
    </location>
</feature>
<reference evidence="11" key="1">
    <citation type="submission" date="2020-03" db="EMBL/GenBank/DDBJ databases">
        <title>A high-quality chromosome-level genome assembly of a woody plant with both climbing and erect habits, Rhamnella rubrinervis.</title>
        <authorList>
            <person name="Lu Z."/>
            <person name="Yang Y."/>
            <person name="Zhu X."/>
            <person name="Sun Y."/>
        </authorList>
    </citation>
    <scope>NUCLEOTIDE SEQUENCE</scope>
    <source>
        <strain evidence="11">BYM</strain>
        <tissue evidence="11">Leaf</tissue>
    </source>
</reference>
<keyword evidence="8" id="KW-0175">Coiled coil</keyword>
<dbReference type="GO" id="GO:0000307">
    <property type="term" value="C:cyclin-dependent protein kinase holoenzyme complex"/>
    <property type="evidence" value="ECO:0007669"/>
    <property type="project" value="TreeGrafter"/>
</dbReference>
<dbReference type="GO" id="GO:0008353">
    <property type="term" value="F:RNA polymerase II CTD heptapeptide repeat kinase activity"/>
    <property type="evidence" value="ECO:0007669"/>
    <property type="project" value="TreeGrafter"/>
</dbReference>
<dbReference type="InterPro" id="IPR008271">
    <property type="entry name" value="Ser/Thr_kinase_AS"/>
</dbReference>
<protein>
    <recommendedName>
        <fullName evidence="10">Protein kinase domain-containing protein</fullName>
    </recommendedName>
</protein>
<keyword evidence="5" id="KW-0418">Kinase</keyword>
<dbReference type="PANTHER" id="PTHR24056">
    <property type="entry name" value="CELL DIVISION PROTEIN KINASE"/>
    <property type="match status" value="1"/>
</dbReference>
<dbReference type="AlphaFoldDB" id="A0A8K0H205"/>
<evidence type="ECO:0000256" key="4">
    <source>
        <dbReference type="ARBA" id="ARBA00022741"/>
    </source>
</evidence>
<evidence type="ECO:0000259" key="10">
    <source>
        <dbReference type="PROSITE" id="PS50011"/>
    </source>
</evidence>
<dbReference type="Gene3D" id="3.30.200.20">
    <property type="entry name" value="Phosphorylase Kinase, domain 1"/>
    <property type="match status" value="1"/>
</dbReference>
<evidence type="ECO:0000256" key="9">
    <source>
        <dbReference type="SAM" id="MobiDB-lite"/>
    </source>
</evidence>
<dbReference type="GO" id="GO:0005524">
    <property type="term" value="F:ATP binding"/>
    <property type="evidence" value="ECO:0007669"/>
    <property type="project" value="UniProtKB-UniRule"/>
</dbReference>
<evidence type="ECO:0000256" key="7">
    <source>
        <dbReference type="PROSITE-ProRule" id="PRU10141"/>
    </source>
</evidence>
<proteinExistence type="inferred from homology"/>
<dbReference type="PROSITE" id="PS50011">
    <property type="entry name" value="PROTEIN_KINASE_DOM"/>
    <property type="match status" value="1"/>
</dbReference>
<evidence type="ECO:0000256" key="5">
    <source>
        <dbReference type="ARBA" id="ARBA00022777"/>
    </source>
</evidence>
<dbReference type="InterPro" id="IPR050108">
    <property type="entry name" value="CDK"/>
</dbReference>
<feature type="coiled-coil region" evidence="8">
    <location>
        <begin position="659"/>
        <end position="686"/>
    </location>
</feature>
<dbReference type="GO" id="GO:0032968">
    <property type="term" value="P:positive regulation of transcription elongation by RNA polymerase II"/>
    <property type="evidence" value="ECO:0007669"/>
    <property type="project" value="TreeGrafter"/>
</dbReference>
<evidence type="ECO:0000256" key="6">
    <source>
        <dbReference type="ARBA" id="ARBA00022840"/>
    </source>
</evidence>
<organism evidence="11 12">
    <name type="scientific">Rhamnella rubrinervis</name>
    <dbReference type="NCBI Taxonomy" id="2594499"/>
    <lineage>
        <taxon>Eukaryota</taxon>
        <taxon>Viridiplantae</taxon>
        <taxon>Streptophyta</taxon>
        <taxon>Embryophyta</taxon>
        <taxon>Tracheophyta</taxon>
        <taxon>Spermatophyta</taxon>
        <taxon>Magnoliopsida</taxon>
        <taxon>eudicotyledons</taxon>
        <taxon>Gunneridae</taxon>
        <taxon>Pentapetalae</taxon>
        <taxon>rosids</taxon>
        <taxon>fabids</taxon>
        <taxon>Rosales</taxon>
        <taxon>Rhamnaceae</taxon>
        <taxon>rhamnoid group</taxon>
        <taxon>Rhamneae</taxon>
        <taxon>Rhamnella</taxon>
    </lineage>
</organism>
<feature type="region of interest" description="Disordered" evidence="9">
    <location>
        <begin position="569"/>
        <end position="654"/>
    </location>
</feature>
<dbReference type="CDD" id="cd07840">
    <property type="entry name" value="STKc_CDK9_like"/>
    <property type="match status" value="1"/>
</dbReference>
<dbReference type="InterPro" id="IPR011009">
    <property type="entry name" value="Kinase-like_dom_sf"/>
</dbReference>
<dbReference type="InterPro" id="IPR017441">
    <property type="entry name" value="Protein_kinase_ATP_BS"/>
</dbReference>
<dbReference type="OrthoDB" id="28397at2759"/>
<dbReference type="PROSITE" id="PS00107">
    <property type="entry name" value="PROTEIN_KINASE_ATP"/>
    <property type="match status" value="1"/>
</dbReference>
<dbReference type="InterPro" id="IPR000719">
    <property type="entry name" value="Prot_kinase_dom"/>
</dbReference>
<dbReference type="Gene3D" id="1.10.510.10">
    <property type="entry name" value="Transferase(Phosphotransferase) domain 1"/>
    <property type="match status" value="1"/>
</dbReference>
<dbReference type="PANTHER" id="PTHR24056:SF380">
    <property type="entry name" value="PROTEIN KINASE DOMAIN-CONTAINING PROTEIN"/>
    <property type="match status" value="1"/>
</dbReference>
<keyword evidence="6 7" id="KW-0067">ATP-binding</keyword>
<feature type="binding site" evidence="7">
    <location>
        <position position="162"/>
    </location>
    <ligand>
        <name>ATP</name>
        <dbReference type="ChEBI" id="CHEBI:30616"/>
    </ligand>
</feature>
<feature type="compositionally biased region" description="Basic and acidic residues" evidence="9">
    <location>
        <begin position="10"/>
        <end position="19"/>
    </location>
</feature>
<evidence type="ECO:0000256" key="1">
    <source>
        <dbReference type="ARBA" id="ARBA00006485"/>
    </source>
</evidence>
<evidence type="ECO:0000313" key="11">
    <source>
        <dbReference type="EMBL" id="KAF3444120.1"/>
    </source>
</evidence>
<feature type="domain" description="Protein kinase" evidence="10">
    <location>
        <begin position="133"/>
        <end position="417"/>
    </location>
</feature>
<evidence type="ECO:0000256" key="2">
    <source>
        <dbReference type="ARBA" id="ARBA00022527"/>
    </source>
</evidence>
<keyword evidence="3" id="KW-0808">Transferase</keyword>